<comment type="caution">
    <text evidence="5">Lacks conserved residue(s) required for the propagation of feature annotation.</text>
</comment>
<gene>
    <name evidence="11" type="ORF">RFULGI_LOCUS499</name>
</gene>
<dbReference type="OrthoDB" id="3209743at2759"/>
<keyword evidence="6" id="KW-0396">Initiation factor</keyword>
<dbReference type="InterPro" id="IPR000994">
    <property type="entry name" value="Pept_M24"/>
</dbReference>
<dbReference type="EMBL" id="CAJVPZ010000192">
    <property type="protein sequence ID" value="CAG8456843.1"/>
    <property type="molecule type" value="Genomic_DNA"/>
</dbReference>
<keyword evidence="9" id="KW-0472">Membrane</keyword>
<evidence type="ECO:0000313" key="12">
    <source>
        <dbReference type="Proteomes" id="UP000789396"/>
    </source>
</evidence>
<dbReference type="InterPro" id="IPR036005">
    <property type="entry name" value="Creatinase/aminopeptidase-like"/>
</dbReference>
<evidence type="ECO:0000256" key="2">
    <source>
        <dbReference type="ARBA" id="ARBA00022670"/>
    </source>
</evidence>
<feature type="binding site" evidence="5">
    <location>
        <position position="370"/>
    </location>
    <ligand>
        <name>a divalent metal cation</name>
        <dbReference type="ChEBI" id="CHEBI:60240"/>
        <label>2</label>
        <note>catalytic</note>
    </ligand>
</feature>
<keyword evidence="4 5" id="KW-0378">Hydrolase</keyword>
<dbReference type="InterPro" id="IPR012340">
    <property type="entry name" value="NA-bd_OB-fold"/>
</dbReference>
<dbReference type="PROSITE" id="PS00680">
    <property type="entry name" value="MAP_1"/>
    <property type="match status" value="1"/>
</dbReference>
<feature type="binding site" evidence="5">
    <location>
        <position position="306"/>
    </location>
    <ligand>
        <name>a divalent metal cation</name>
        <dbReference type="ChEBI" id="CHEBI:60240"/>
        <label>1</label>
    </ligand>
</feature>
<dbReference type="AlphaFoldDB" id="A0A9N8VNH3"/>
<evidence type="ECO:0000256" key="6">
    <source>
        <dbReference type="PROSITE-ProRule" id="PRU00181"/>
    </source>
</evidence>
<keyword evidence="3 5" id="KW-0479">Metal-binding</keyword>
<dbReference type="EC" id="3.4.11.18" evidence="7"/>
<dbReference type="GO" id="GO:0004239">
    <property type="term" value="F:initiator methionyl aminopeptidase activity"/>
    <property type="evidence" value="ECO:0007669"/>
    <property type="project" value="UniProtKB-UniRule"/>
</dbReference>
<comment type="function">
    <text evidence="7">Cotranslationally removes the N-terminal methionine from nascent proteins. The N-terminal methionine is often cleaved when the second residue in the primary sequence is small and uncharged (Met-Ala-, Cys, Gly, Pro, Ser, Thr, or Val).</text>
</comment>
<comment type="similarity">
    <text evidence="5">Belongs to the peptidase M24A family. Methionine aminopeptidase type 1 subfamily.</text>
</comment>
<evidence type="ECO:0000313" key="11">
    <source>
        <dbReference type="EMBL" id="CAG8456843.1"/>
    </source>
</evidence>
<evidence type="ECO:0000256" key="1">
    <source>
        <dbReference type="ARBA" id="ARBA00022438"/>
    </source>
</evidence>
<feature type="binding site" evidence="5">
    <location>
        <position position="288"/>
    </location>
    <ligand>
        <name>substrate</name>
    </ligand>
</feature>
<evidence type="ECO:0000256" key="5">
    <source>
        <dbReference type="HAMAP-Rule" id="MF_03174"/>
    </source>
</evidence>
<evidence type="ECO:0000256" key="3">
    <source>
        <dbReference type="ARBA" id="ARBA00022723"/>
    </source>
</evidence>
<comment type="catalytic activity">
    <reaction evidence="5 7">
        <text>Release of N-terminal amino acids, preferentially methionine, from peptides and arylamides.</text>
        <dbReference type="EC" id="3.4.11.18"/>
    </reaction>
</comment>
<dbReference type="GO" id="GO:0003723">
    <property type="term" value="F:RNA binding"/>
    <property type="evidence" value="ECO:0007669"/>
    <property type="project" value="InterPro"/>
</dbReference>
<protein>
    <recommendedName>
        <fullName evidence="7">Methionine aminopeptidase</fullName>
        <ecNumber evidence="7">3.4.11.18</ecNumber>
    </recommendedName>
</protein>
<dbReference type="Gene3D" id="3.90.230.10">
    <property type="entry name" value="Creatinase/methionine aminopeptidase superfamily"/>
    <property type="match status" value="1"/>
</dbReference>
<feature type="domain" description="S1-like" evidence="10">
    <location>
        <begin position="449"/>
        <end position="510"/>
    </location>
</feature>
<keyword evidence="9" id="KW-1133">Transmembrane helix</keyword>
<organism evidence="11 12">
    <name type="scientific">Racocetra fulgida</name>
    <dbReference type="NCBI Taxonomy" id="60492"/>
    <lineage>
        <taxon>Eukaryota</taxon>
        <taxon>Fungi</taxon>
        <taxon>Fungi incertae sedis</taxon>
        <taxon>Mucoromycota</taxon>
        <taxon>Glomeromycotina</taxon>
        <taxon>Glomeromycetes</taxon>
        <taxon>Diversisporales</taxon>
        <taxon>Gigasporaceae</taxon>
        <taxon>Racocetra</taxon>
    </lineage>
</organism>
<evidence type="ECO:0000256" key="4">
    <source>
        <dbReference type="ARBA" id="ARBA00022801"/>
    </source>
</evidence>
<dbReference type="InterPro" id="IPR001714">
    <property type="entry name" value="Pept_M24_MAP"/>
</dbReference>
<dbReference type="InterPro" id="IPR006196">
    <property type="entry name" value="RNA-binding_domain_S1_IF1"/>
</dbReference>
<evidence type="ECO:0000256" key="7">
    <source>
        <dbReference type="RuleBase" id="RU003653"/>
    </source>
</evidence>
<keyword evidence="6" id="KW-0648">Protein biosynthesis</keyword>
<dbReference type="Pfam" id="PF01176">
    <property type="entry name" value="eIF-1a"/>
    <property type="match status" value="1"/>
</dbReference>
<dbReference type="PROSITE" id="PS50832">
    <property type="entry name" value="S1_IF1_TYPE"/>
    <property type="match status" value="1"/>
</dbReference>
<keyword evidence="12" id="KW-1185">Reference proteome</keyword>
<feature type="transmembrane region" description="Helical" evidence="9">
    <location>
        <begin position="197"/>
        <end position="216"/>
    </location>
</feature>
<dbReference type="GO" id="GO:0070006">
    <property type="term" value="F:metalloaminopeptidase activity"/>
    <property type="evidence" value="ECO:0007669"/>
    <property type="project" value="UniProtKB-UniRule"/>
</dbReference>
<evidence type="ECO:0000259" key="10">
    <source>
        <dbReference type="PROSITE" id="PS50832"/>
    </source>
</evidence>
<evidence type="ECO:0000256" key="9">
    <source>
        <dbReference type="SAM" id="Phobius"/>
    </source>
</evidence>
<dbReference type="GO" id="GO:0003743">
    <property type="term" value="F:translation initiation factor activity"/>
    <property type="evidence" value="ECO:0007669"/>
    <property type="project" value="UniProtKB-UniRule"/>
</dbReference>
<evidence type="ECO:0000256" key="8">
    <source>
        <dbReference type="SAM" id="MobiDB-lite"/>
    </source>
</evidence>
<dbReference type="HAMAP" id="MF_01974">
    <property type="entry name" value="MetAP_1"/>
    <property type="match status" value="1"/>
</dbReference>
<feature type="region of interest" description="Disordered" evidence="8">
    <location>
        <begin position="47"/>
        <end position="79"/>
    </location>
</feature>
<dbReference type="PANTHER" id="PTHR43330:SF27">
    <property type="entry name" value="METHIONINE AMINOPEPTIDASE"/>
    <property type="match status" value="1"/>
</dbReference>
<dbReference type="GO" id="GO:0006508">
    <property type="term" value="P:proteolysis"/>
    <property type="evidence" value="ECO:0007669"/>
    <property type="project" value="UniProtKB-KW"/>
</dbReference>
<feature type="binding site" evidence="5">
    <location>
        <position position="434"/>
    </location>
    <ligand>
        <name>a divalent metal cation</name>
        <dbReference type="ChEBI" id="CHEBI:60240"/>
        <label>1</label>
    </ligand>
</feature>
<feature type="binding site" evidence="5">
    <location>
        <position position="377"/>
    </location>
    <ligand>
        <name>substrate</name>
    </ligand>
</feature>
<dbReference type="SUPFAM" id="SSF55920">
    <property type="entry name" value="Creatinase/aminopeptidase"/>
    <property type="match status" value="1"/>
</dbReference>
<sequence length="521" mass="58255">MAIDIFKYRDKIIQEIYKFAETADINAIDNVKEACFKVINNLSKKKREKELNKSKEDENKKKLEESEKNRENDEKKENEHIIRKLQDEQEKKFTCASCGEGKTPSSNSYGNNFGFSSVSEFFAWMKKLGVNEIRFDVDSNQVIISCNGNKKLKVSEAGLSTRQQEALTERFEQDSSPITFSQISDEINKNKNKNGNGGIIAAIVVVGVIFAVIIGLKVEKIECIKKAGQAVSNILKRLKKEIRPGISGQDLDKLAQKLMKEQGVQSSSLGYKGFSASICVAINHELTHGIPDERVFQEGDLGYHADAALTTIVGTGDETKKNLLNTTKNSLYYVIQNIQPGLTTTQDIGAMIEKYIRTRGYYPIKEYGGHGIGEKLHQEPFIPNYKTPSKGEIIKEGMFICIEPLVQIGDAKVEVAANKWTVFSKNGHLNAHFEHTVYIGPTEFFTTQGEVIELINKKKFRVACGNGKIIEADMPARFRTKQGRRRATIVVGDRVKVEIILGDLSKGQIISLAEEDAGDKK</sequence>
<dbReference type="GO" id="GO:0005829">
    <property type="term" value="C:cytosol"/>
    <property type="evidence" value="ECO:0007669"/>
    <property type="project" value="TreeGrafter"/>
</dbReference>
<dbReference type="Gene3D" id="2.40.50.140">
    <property type="entry name" value="Nucleic acid-binding proteins"/>
    <property type="match status" value="1"/>
</dbReference>
<keyword evidence="2 5" id="KW-0645">Protease</keyword>
<dbReference type="Pfam" id="PF00557">
    <property type="entry name" value="Peptidase_M24"/>
    <property type="match status" value="1"/>
</dbReference>
<dbReference type="SUPFAM" id="SSF50249">
    <property type="entry name" value="Nucleic acid-binding proteins"/>
    <property type="match status" value="1"/>
</dbReference>
<dbReference type="NCBIfam" id="TIGR00500">
    <property type="entry name" value="met_pdase_I"/>
    <property type="match status" value="1"/>
</dbReference>
<keyword evidence="1 5" id="KW-0031">Aminopeptidase</keyword>
<keyword evidence="9" id="KW-0812">Transmembrane</keyword>
<comment type="caution">
    <text evidence="11">The sequence shown here is derived from an EMBL/GenBank/DDBJ whole genome shotgun (WGS) entry which is preliminary data.</text>
</comment>
<accession>A0A9N8VNH3</accession>
<comment type="cofactor">
    <cofactor evidence="5">
        <name>Co(2+)</name>
        <dbReference type="ChEBI" id="CHEBI:48828"/>
    </cofactor>
    <cofactor evidence="5">
        <name>Zn(2+)</name>
        <dbReference type="ChEBI" id="CHEBI:29105"/>
    </cofactor>
    <cofactor evidence="5">
        <name>Mn(2+)</name>
        <dbReference type="ChEBI" id="CHEBI:29035"/>
    </cofactor>
    <cofactor evidence="5">
        <name>Fe(2+)</name>
        <dbReference type="ChEBI" id="CHEBI:29033"/>
    </cofactor>
    <text evidence="5">Binds 2 divalent metal cations per subunit. Has a high-affinity and a low affinity metal-binding site. The true nature of the physiological cofactor is under debate. The enzyme is active with cobalt, zinc, manganese or divalent iron ions. Most likely, methionine aminopeptidases function as mononuclear Fe(2+)-metalloproteases under physiological conditions, and the catalytically relevant metal-binding site has been assigned to the histidine-containing high-affinity site.</text>
</comment>
<name>A0A9N8VNH3_9GLOM</name>
<feature type="binding site" evidence="5">
    <location>
        <position position="306"/>
    </location>
    <ligand>
        <name>a divalent metal cation</name>
        <dbReference type="ChEBI" id="CHEBI:60240"/>
        <label>2</label>
        <note>catalytic</note>
    </ligand>
</feature>
<reference evidence="11" key="1">
    <citation type="submission" date="2021-06" db="EMBL/GenBank/DDBJ databases">
        <authorList>
            <person name="Kallberg Y."/>
            <person name="Tangrot J."/>
            <person name="Rosling A."/>
        </authorList>
    </citation>
    <scope>NUCLEOTIDE SEQUENCE</scope>
    <source>
        <strain evidence="11">IN212</strain>
    </source>
</reference>
<dbReference type="Proteomes" id="UP000789396">
    <property type="component" value="Unassembled WGS sequence"/>
</dbReference>
<feature type="binding site" evidence="5">
    <location>
        <position position="434"/>
    </location>
    <ligand>
        <name>a divalent metal cation</name>
        <dbReference type="ChEBI" id="CHEBI:60240"/>
        <label>2</label>
        <note>catalytic</note>
    </ligand>
</feature>
<dbReference type="GO" id="GO:0046872">
    <property type="term" value="F:metal ion binding"/>
    <property type="evidence" value="ECO:0007669"/>
    <property type="project" value="UniProtKB-UniRule"/>
</dbReference>
<dbReference type="PANTHER" id="PTHR43330">
    <property type="entry name" value="METHIONINE AMINOPEPTIDASE"/>
    <property type="match status" value="1"/>
</dbReference>
<feature type="binding site" evidence="5">
    <location>
        <position position="403"/>
    </location>
    <ligand>
        <name>a divalent metal cation</name>
        <dbReference type="ChEBI" id="CHEBI:60240"/>
        <label>2</label>
        <note>catalytic</note>
    </ligand>
</feature>
<dbReference type="InterPro" id="IPR002467">
    <property type="entry name" value="Pept_M24A_MAP1"/>
</dbReference>
<dbReference type="PRINTS" id="PR00599">
    <property type="entry name" value="MAPEPTIDASE"/>
</dbReference>
<feature type="compositionally biased region" description="Basic and acidic residues" evidence="8">
    <location>
        <begin position="48"/>
        <end position="79"/>
    </location>
</feature>
<proteinExistence type="inferred from homology"/>